<evidence type="ECO:0008006" key="3">
    <source>
        <dbReference type="Google" id="ProtNLM"/>
    </source>
</evidence>
<evidence type="ECO:0000313" key="2">
    <source>
        <dbReference type="Proteomes" id="UP001500192"/>
    </source>
</evidence>
<proteinExistence type="predicted"/>
<sequence>MREDAALARWCENLPRLREEAARTGAAARLDREIARVRDGGSAVSACRKWLDTEPAGGVRSWAEPPGAAIAGLPGSPPVTSVGAGAYRCPRQRCSRTAGRDEHGHVPGCAAFDVPMVPGR</sequence>
<organism evidence="1 2">
    <name type="scientific">Amycolatopsis dongchuanensis</name>
    <dbReference type="NCBI Taxonomy" id="1070866"/>
    <lineage>
        <taxon>Bacteria</taxon>
        <taxon>Bacillati</taxon>
        <taxon>Actinomycetota</taxon>
        <taxon>Actinomycetes</taxon>
        <taxon>Pseudonocardiales</taxon>
        <taxon>Pseudonocardiaceae</taxon>
        <taxon>Amycolatopsis</taxon>
    </lineage>
</organism>
<name>A0ABP8VGP5_9PSEU</name>
<comment type="caution">
    <text evidence="1">The sequence shown here is derived from an EMBL/GenBank/DDBJ whole genome shotgun (WGS) entry which is preliminary data.</text>
</comment>
<evidence type="ECO:0000313" key="1">
    <source>
        <dbReference type="EMBL" id="GAA4662693.1"/>
    </source>
</evidence>
<accession>A0ABP8VGP5</accession>
<dbReference type="Proteomes" id="UP001500192">
    <property type="component" value="Unassembled WGS sequence"/>
</dbReference>
<dbReference type="EMBL" id="BAABIB010000127">
    <property type="protein sequence ID" value="GAA4662693.1"/>
    <property type="molecule type" value="Genomic_DNA"/>
</dbReference>
<reference evidence="2" key="1">
    <citation type="journal article" date="2019" name="Int. J. Syst. Evol. Microbiol.">
        <title>The Global Catalogue of Microorganisms (GCM) 10K type strain sequencing project: providing services to taxonomists for standard genome sequencing and annotation.</title>
        <authorList>
            <consortium name="The Broad Institute Genomics Platform"/>
            <consortium name="The Broad Institute Genome Sequencing Center for Infectious Disease"/>
            <person name="Wu L."/>
            <person name="Ma J."/>
        </authorList>
    </citation>
    <scope>NUCLEOTIDE SEQUENCE [LARGE SCALE GENOMIC DNA]</scope>
    <source>
        <strain evidence="2">JCM 18054</strain>
    </source>
</reference>
<protein>
    <recommendedName>
        <fullName evidence="3">DUF222 domain-containing protein</fullName>
    </recommendedName>
</protein>
<keyword evidence="2" id="KW-1185">Reference proteome</keyword>
<dbReference type="RefSeq" id="WP_346055923.1">
    <property type="nucleotide sequence ID" value="NZ_BAABIB010000127.1"/>
</dbReference>
<gene>
    <name evidence="1" type="ORF">GCM10023214_64020</name>
</gene>